<reference evidence="2" key="1">
    <citation type="submission" date="2016-11" db="EMBL/GenBank/DDBJ databases">
        <authorList>
            <person name="Varghese N."/>
            <person name="Submissions S."/>
        </authorList>
    </citation>
    <scope>NUCLEOTIDE SEQUENCE [LARGE SCALE GENOMIC DNA]</scope>
    <source>
        <strain evidence="2">DSM 16785</strain>
    </source>
</reference>
<comment type="caution">
    <text evidence="2">The sequence shown here is derived from an EMBL/GenBank/DDBJ whole genome shotgun (WGS) entry which is preliminary data.</text>
</comment>
<dbReference type="AlphaFoldDB" id="A0A1M4TG25"/>
<keyword evidence="1" id="KW-0812">Transmembrane</keyword>
<feature type="transmembrane region" description="Helical" evidence="1">
    <location>
        <begin position="96"/>
        <end position="115"/>
    </location>
</feature>
<keyword evidence="3" id="KW-1185">Reference proteome</keyword>
<dbReference type="STRING" id="1122195.SAMN02745164_00426"/>
<evidence type="ECO:0000256" key="1">
    <source>
        <dbReference type="SAM" id="Phobius"/>
    </source>
</evidence>
<keyword evidence="1" id="KW-0472">Membrane</keyword>
<feature type="transmembrane region" description="Helical" evidence="1">
    <location>
        <begin position="121"/>
        <end position="143"/>
    </location>
</feature>
<accession>A0A1M4TG25</accession>
<feature type="transmembrane region" description="Helical" evidence="1">
    <location>
        <begin position="5"/>
        <end position="24"/>
    </location>
</feature>
<dbReference type="OrthoDB" id="10005978at2"/>
<protein>
    <submittedName>
        <fullName evidence="2">Uncharacterized protein</fullName>
    </submittedName>
</protein>
<dbReference type="RefSeq" id="WP_072862962.1">
    <property type="nucleotide sequence ID" value="NZ_FQUI01000004.1"/>
</dbReference>
<proteinExistence type="predicted"/>
<name>A0A1M4TG25_MARH1</name>
<evidence type="ECO:0000313" key="3">
    <source>
        <dbReference type="Proteomes" id="UP000184334"/>
    </source>
</evidence>
<keyword evidence="1" id="KW-1133">Transmembrane helix</keyword>
<gene>
    <name evidence="2" type="ORF">SAMN02745164_00426</name>
</gene>
<sequence length="146" mass="16732">MKTLALTFILIGLVIILSVFWGYSLTFWKTLEFILGFILIISGINPKQKVELTKNKKKLVLEGKEAEEVIDDILDSQRGLFFKFLKKTHKNFRFKTFIFGLISGITLILDSLNIIDTNLNFWEVLLVILGSWLIASGISTIFFRGK</sequence>
<organism evidence="2 3">
    <name type="scientific">Marinitoga hydrogenitolerans (strain DSM 16785 / JCM 12826 / AT1271)</name>
    <dbReference type="NCBI Taxonomy" id="1122195"/>
    <lineage>
        <taxon>Bacteria</taxon>
        <taxon>Thermotogati</taxon>
        <taxon>Thermotogota</taxon>
        <taxon>Thermotogae</taxon>
        <taxon>Petrotogales</taxon>
        <taxon>Petrotogaceae</taxon>
        <taxon>Marinitoga</taxon>
    </lineage>
</organism>
<dbReference type="EMBL" id="FQUI01000004">
    <property type="protein sequence ID" value="SHE43348.1"/>
    <property type="molecule type" value="Genomic_DNA"/>
</dbReference>
<dbReference type="Proteomes" id="UP000184334">
    <property type="component" value="Unassembled WGS sequence"/>
</dbReference>
<evidence type="ECO:0000313" key="2">
    <source>
        <dbReference type="EMBL" id="SHE43348.1"/>
    </source>
</evidence>